<feature type="compositionally biased region" description="Basic and acidic residues" evidence="1">
    <location>
        <begin position="147"/>
        <end position="161"/>
    </location>
</feature>
<evidence type="ECO:0000256" key="1">
    <source>
        <dbReference type="SAM" id="MobiDB-lite"/>
    </source>
</evidence>
<protein>
    <recommendedName>
        <fullName evidence="4">Zinc knuckle CX2CX4HX4C domain-containing protein</fullName>
    </recommendedName>
</protein>
<comment type="caution">
    <text evidence="2">The sequence shown here is derived from an EMBL/GenBank/DDBJ whole genome shotgun (WGS) entry which is preliminary data.</text>
</comment>
<reference evidence="2 3" key="1">
    <citation type="submission" date="2021-05" db="EMBL/GenBank/DDBJ databases">
        <title>Genome Assembly of Synthetic Allotetraploid Brassica napus Reveals Homoeologous Exchanges between Subgenomes.</title>
        <authorList>
            <person name="Davis J.T."/>
        </authorList>
    </citation>
    <scope>NUCLEOTIDE SEQUENCE [LARGE SCALE GENOMIC DNA]</scope>
    <source>
        <strain evidence="3">cv. Da-Ae</strain>
        <tissue evidence="2">Seedling</tissue>
    </source>
</reference>
<organism evidence="2 3">
    <name type="scientific">Brassica napus</name>
    <name type="common">Rape</name>
    <dbReference type="NCBI Taxonomy" id="3708"/>
    <lineage>
        <taxon>Eukaryota</taxon>
        <taxon>Viridiplantae</taxon>
        <taxon>Streptophyta</taxon>
        <taxon>Embryophyta</taxon>
        <taxon>Tracheophyta</taxon>
        <taxon>Spermatophyta</taxon>
        <taxon>Magnoliopsida</taxon>
        <taxon>eudicotyledons</taxon>
        <taxon>Gunneridae</taxon>
        <taxon>Pentapetalae</taxon>
        <taxon>rosids</taxon>
        <taxon>malvids</taxon>
        <taxon>Brassicales</taxon>
        <taxon>Brassicaceae</taxon>
        <taxon>Brassiceae</taxon>
        <taxon>Brassica</taxon>
    </lineage>
</organism>
<gene>
    <name evidence="2" type="ORF">HID58_007144</name>
</gene>
<feature type="region of interest" description="Disordered" evidence="1">
    <location>
        <begin position="56"/>
        <end position="254"/>
    </location>
</feature>
<name>A0ABQ8EFZ6_BRANA</name>
<evidence type="ECO:0000313" key="3">
    <source>
        <dbReference type="Proteomes" id="UP000824890"/>
    </source>
</evidence>
<evidence type="ECO:0008006" key="4">
    <source>
        <dbReference type="Google" id="ProtNLM"/>
    </source>
</evidence>
<dbReference type="EMBL" id="JAGKQM010000002">
    <property type="protein sequence ID" value="KAH0939683.1"/>
    <property type="molecule type" value="Genomic_DNA"/>
</dbReference>
<feature type="compositionally biased region" description="Basic and acidic residues" evidence="1">
    <location>
        <begin position="96"/>
        <end position="105"/>
    </location>
</feature>
<proteinExistence type="predicted"/>
<sequence length="465" mass="53056">MHMEARIEFPNGDFGKVSMTYEGLNRYCFGCKRLSHDIYSCLDLSAEEREKKIKELREANELGPQRSMSYAPSGQLENYKGIARNNKRPRSPNGDSRGEKRHKDSGSYWTTKGYLSRDAPPKMMERRREERDERHTRYQQKPTVWNRLDDHDRAGGQDRKKTMAPNWRPRRNPAELQRGGEPYRPKERHYSHLSQASHQVWRPRAQLTEGKSCSPSRTLTNPKHPSALTPEKEESQQTISGGLQERSGLDGQGSGVLVVHKNETSEEKMRRLKGKSIMLEGPASKTPVSTHQRFPQAMLTRDRGTVVIREGGLRTPPPAPRLFPPPLRLRDETEDPSLELVNLMNSKQIDEMVLTREEEAEVDKLVEDFGDVVMDEDMLQNDDLLVDEPGQDAEIIDAISQLSPAHAVNQHTREISAAPKEPEKSNAHQVKKKCTGFERLPLPGTGQNRMGVTEERKKKVKNVLH</sequence>
<feature type="compositionally biased region" description="Basic and acidic residues" evidence="1">
    <location>
        <begin position="119"/>
        <end position="136"/>
    </location>
</feature>
<keyword evidence="3" id="KW-1185">Reference proteome</keyword>
<feature type="region of interest" description="Disordered" evidence="1">
    <location>
        <begin position="411"/>
        <end position="465"/>
    </location>
</feature>
<feature type="compositionally biased region" description="Polar residues" evidence="1">
    <location>
        <begin position="209"/>
        <end position="223"/>
    </location>
</feature>
<accession>A0ABQ8EFZ6</accession>
<evidence type="ECO:0000313" key="2">
    <source>
        <dbReference type="EMBL" id="KAH0939683.1"/>
    </source>
</evidence>
<feature type="compositionally biased region" description="Polar residues" evidence="1">
    <location>
        <begin position="66"/>
        <end position="76"/>
    </location>
</feature>
<dbReference type="Proteomes" id="UP000824890">
    <property type="component" value="Unassembled WGS sequence"/>
</dbReference>
<feature type="compositionally biased region" description="Basic and acidic residues" evidence="1">
    <location>
        <begin position="181"/>
        <end position="190"/>
    </location>
</feature>